<dbReference type="InterPro" id="IPR040002">
    <property type="entry name" value="Sm-like_LSM3"/>
</dbReference>
<dbReference type="Gene3D" id="2.30.30.100">
    <property type="match status" value="1"/>
</dbReference>
<dbReference type="PANTHER" id="PTHR13110">
    <property type="entry name" value="U6 SNRNA-ASSOCIATED SM-LIKE PROTEIN LSM3"/>
    <property type="match status" value="1"/>
</dbReference>
<keyword evidence="3" id="KW-1185">Reference proteome</keyword>
<dbReference type="AlphaFoldDB" id="A0AAP0BX58"/>
<reference evidence="2 3" key="1">
    <citation type="journal article" date="2022" name="Nat. Plants">
        <title>Genomes of leafy and leafless Platanthera orchids illuminate the evolution of mycoheterotrophy.</title>
        <authorList>
            <person name="Li M.H."/>
            <person name="Liu K.W."/>
            <person name="Li Z."/>
            <person name="Lu H.C."/>
            <person name="Ye Q.L."/>
            <person name="Zhang D."/>
            <person name="Wang J.Y."/>
            <person name="Li Y.F."/>
            <person name="Zhong Z.M."/>
            <person name="Liu X."/>
            <person name="Yu X."/>
            <person name="Liu D.K."/>
            <person name="Tu X.D."/>
            <person name="Liu B."/>
            <person name="Hao Y."/>
            <person name="Liao X.Y."/>
            <person name="Jiang Y.T."/>
            <person name="Sun W.H."/>
            <person name="Chen J."/>
            <person name="Chen Y.Q."/>
            <person name="Ai Y."/>
            <person name="Zhai J.W."/>
            <person name="Wu S.S."/>
            <person name="Zhou Z."/>
            <person name="Hsiao Y.Y."/>
            <person name="Wu W.L."/>
            <person name="Chen Y.Y."/>
            <person name="Lin Y.F."/>
            <person name="Hsu J.L."/>
            <person name="Li C.Y."/>
            <person name="Wang Z.W."/>
            <person name="Zhao X."/>
            <person name="Zhong W.Y."/>
            <person name="Ma X.K."/>
            <person name="Ma L."/>
            <person name="Huang J."/>
            <person name="Chen G.Z."/>
            <person name="Huang M.Z."/>
            <person name="Huang L."/>
            <person name="Peng D.H."/>
            <person name="Luo Y.B."/>
            <person name="Zou S.Q."/>
            <person name="Chen S.P."/>
            <person name="Lan S."/>
            <person name="Tsai W.C."/>
            <person name="Van de Peer Y."/>
            <person name="Liu Z.J."/>
        </authorList>
    </citation>
    <scope>NUCLEOTIDE SEQUENCE [LARGE SCALE GENOMIC DNA]</scope>
    <source>
        <strain evidence="2">Lor287</strain>
    </source>
</reference>
<evidence type="ECO:0000313" key="3">
    <source>
        <dbReference type="Proteomes" id="UP001418222"/>
    </source>
</evidence>
<dbReference type="GO" id="GO:0003723">
    <property type="term" value="F:RNA binding"/>
    <property type="evidence" value="ECO:0007669"/>
    <property type="project" value="InterPro"/>
</dbReference>
<accession>A0AAP0BX58</accession>
<comment type="caution">
    <text evidence="2">The sequence shown here is derived from an EMBL/GenBank/DDBJ whole genome shotgun (WGS) entry which is preliminary data.</text>
</comment>
<name>A0AAP0BX58_9ASPA</name>
<dbReference type="EMBL" id="JBBWWQ010000003">
    <property type="protein sequence ID" value="KAK8952200.1"/>
    <property type="molecule type" value="Genomic_DNA"/>
</dbReference>
<sequence>MLQDGSPESREAQACRTAADGASGGGLLSEKDAGVGWEEQARRRASSGFQNRREELQREKRCSGSWSLVPELKFTGGSDFRQEELARTDQGFRLAGRENVGRLGPLLGEPNKNENRGGLKLGRNVLVAGTRQQGGLSTPFRGRRKCKGMATEEESTVKEPLDLIRLSLDERIYVKLRSDRELRGKLHKDTHTIYSNDVQWMCCVPKPGCAFADGYRRNPPRWMPEWVRRSEGGGISRERLREREDWMRGEIKFHFLLSITGP</sequence>
<evidence type="ECO:0000256" key="1">
    <source>
        <dbReference type="SAM" id="MobiDB-lite"/>
    </source>
</evidence>
<proteinExistence type="predicted"/>
<organism evidence="2 3">
    <name type="scientific">Platanthera zijinensis</name>
    <dbReference type="NCBI Taxonomy" id="2320716"/>
    <lineage>
        <taxon>Eukaryota</taxon>
        <taxon>Viridiplantae</taxon>
        <taxon>Streptophyta</taxon>
        <taxon>Embryophyta</taxon>
        <taxon>Tracheophyta</taxon>
        <taxon>Spermatophyta</taxon>
        <taxon>Magnoliopsida</taxon>
        <taxon>Liliopsida</taxon>
        <taxon>Asparagales</taxon>
        <taxon>Orchidaceae</taxon>
        <taxon>Orchidoideae</taxon>
        <taxon>Orchideae</taxon>
        <taxon>Orchidinae</taxon>
        <taxon>Platanthera</taxon>
    </lineage>
</organism>
<protein>
    <submittedName>
        <fullName evidence="2">Uncharacterized protein</fullName>
    </submittedName>
</protein>
<evidence type="ECO:0000313" key="2">
    <source>
        <dbReference type="EMBL" id="KAK8952200.1"/>
    </source>
</evidence>
<feature type="region of interest" description="Disordered" evidence="1">
    <location>
        <begin position="1"/>
        <end position="56"/>
    </location>
</feature>
<gene>
    <name evidence="2" type="ORF">KSP39_PZI004605</name>
</gene>
<dbReference type="Proteomes" id="UP001418222">
    <property type="component" value="Unassembled WGS sequence"/>
</dbReference>